<accession>A0ABT8AF73</accession>
<reference evidence="3" key="1">
    <citation type="journal article" date="2019" name="Int. J. Syst. Evol. Microbiol.">
        <title>The Global Catalogue of Microorganisms (GCM) 10K type strain sequencing project: providing services to taxonomists for standard genome sequencing and annotation.</title>
        <authorList>
            <consortium name="The Broad Institute Genomics Platform"/>
            <consortium name="The Broad Institute Genome Sequencing Center for Infectious Disease"/>
            <person name="Wu L."/>
            <person name="Ma J."/>
        </authorList>
    </citation>
    <scope>NUCLEOTIDE SEQUENCE [LARGE SCALE GENOMIC DNA]</scope>
    <source>
        <strain evidence="3">CECT 7131</strain>
    </source>
</reference>
<comment type="caution">
    <text evidence="2">The sequence shown here is derived from an EMBL/GenBank/DDBJ whole genome shotgun (WGS) entry which is preliminary data.</text>
</comment>
<dbReference type="Proteomes" id="UP001529369">
    <property type="component" value="Unassembled WGS sequence"/>
</dbReference>
<sequence length="452" mass="48999">MREFRMVSTSGILGYGYPEASLNAALERGVDMIGCDGGSSDPGPYYLGSGKPFVSLRAMKRDLRLMLIAAIRHRVPMVIGTCGGAGGEPHLRIVAQMVRDIARDEGLHFNLALIHAEQDKALIRRRIAEGRTKPLGRMGPLDAATVERATRIVGMCGPEPYMRALDQGAQVVLGGRSSDPAPFAANAMRAQLPPGPAWYAGKMLECGAAPALPKGPDCLHVIVREDGVICEPMGDRACTPMSVANHSLHENASPIRHVEPGGTLDTSDCRFEAVSDKATLVTGMRWEPAEAYTVKIEAAEKLGHRALAICGTRDPVLIGQLDHFLGLVRELVRGKAQDLDIAPEEYRLTIHTYGKDGVMAGREPVREIRGHELGFVLDVVGQSEEVAQAVVALTRTSMLHSDFPGRLCKEGNMAIPFSPSDLSAGEVFRFSMSHVILPDDPYEMFPIEHERV</sequence>
<evidence type="ECO:0000313" key="2">
    <source>
        <dbReference type="EMBL" id="MDN3568196.1"/>
    </source>
</evidence>
<proteinExistence type="predicted"/>
<evidence type="ECO:0000259" key="1">
    <source>
        <dbReference type="Pfam" id="PF07287"/>
    </source>
</evidence>
<dbReference type="InterPro" id="IPR010839">
    <property type="entry name" value="AtuA_N"/>
</dbReference>
<protein>
    <submittedName>
        <fullName evidence="2">Acyclic terpene utilization AtuA family protein</fullName>
    </submittedName>
</protein>
<evidence type="ECO:0000313" key="3">
    <source>
        <dbReference type="Proteomes" id="UP001529369"/>
    </source>
</evidence>
<dbReference type="RefSeq" id="WP_290320298.1">
    <property type="nucleotide sequence ID" value="NZ_JAUFPN010000204.1"/>
</dbReference>
<gene>
    <name evidence="2" type="ORF">QWZ14_27770</name>
</gene>
<dbReference type="Pfam" id="PF07287">
    <property type="entry name" value="AtuA"/>
    <property type="match status" value="1"/>
</dbReference>
<name>A0ABT8AF73_9PROT</name>
<keyword evidence="3" id="KW-1185">Reference proteome</keyword>
<feature type="domain" description="Acyclic terpene utilisation N-terminal" evidence="1">
    <location>
        <begin position="70"/>
        <end position="208"/>
    </location>
</feature>
<dbReference type="EMBL" id="JAUFPN010000204">
    <property type="protein sequence ID" value="MDN3568196.1"/>
    <property type="molecule type" value="Genomic_DNA"/>
</dbReference>
<organism evidence="2 3">
    <name type="scientific">Paeniroseomonas aquatica</name>
    <dbReference type="NCBI Taxonomy" id="373043"/>
    <lineage>
        <taxon>Bacteria</taxon>
        <taxon>Pseudomonadati</taxon>
        <taxon>Pseudomonadota</taxon>
        <taxon>Alphaproteobacteria</taxon>
        <taxon>Acetobacterales</taxon>
        <taxon>Acetobacteraceae</taxon>
        <taxon>Paeniroseomonas</taxon>
    </lineage>
</organism>